<organism evidence="16 17">
    <name type="scientific">Paramormyrops kingsleyae</name>
    <dbReference type="NCBI Taxonomy" id="1676925"/>
    <lineage>
        <taxon>Eukaryota</taxon>
        <taxon>Metazoa</taxon>
        <taxon>Chordata</taxon>
        <taxon>Craniata</taxon>
        <taxon>Vertebrata</taxon>
        <taxon>Euteleostomi</taxon>
        <taxon>Actinopterygii</taxon>
        <taxon>Neopterygii</taxon>
        <taxon>Teleostei</taxon>
        <taxon>Osteoglossocephala</taxon>
        <taxon>Osteoglossomorpha</taxon>
        <taxon>Osteoglossiformes</taxon>
        <taxon>Mormyridae</taxon>
        <taxon>Paramormyrops</taxon>
    </lineage>
</organism>
<feature type="transmembrane region" description="Helical" evidence="11">
    <location>
        <begin position="370"/>
        <end position="393"/>
    </location>
</feature>
<dbReference type="FunFam" id="2.60.40.4060:FF:000003">
    <property type="entry name" value="Ferric chelate reductase 1"/>
    <property type="match status" value="1"/>
</dbReference>
<feature type="chain" id="PRO_5017351828" evidence="12">
    <location>
        <begin position="23"/>
        <end position="585"/>
    </location>
</feature>
<keyword evidence="6" id="KW-0249">Electron transport</keyword>
<dbReference type="OrthoDB" id="6372137at2759"/>
<keyword evidence="9 11" id="KW-0472">Membrane</keyword>
<evidence type="ECO:0000256" key="12">
    <source>
        <dbReference type="SAM" id="SignalP"/>
    </source>
</evidence>
<evidence type="ECO:0000259" key="15">
    <source>
        <dbReference type="PROSITE" id="PS51019"/>
    </source>
</evidence>
<accession>A0A3B3T0U3</accession>
<evidence type="ECO:0000256" key="1">
    <source>
        <dbReference type="ARBA" id="ARBA00001970"/>
    </source>
</evidence>
<dbReference type="STRING" id="1676925.ENSPKIP00000035966"/>
<dbReference type="PANTHER" id="PTHR45828">
    <property type="entry name" value="CYTOCHROME B561/FERRIC REDUCTASE TRANSMEMBRANE"/>
    <property type="match status" value="1"/>
</dbReference>
<protein>
    <submittedName>
        <fullName evidence="16">Ferric chelate reductase 1</fullName>
    </submittedName>
</protein>
<comment type="similarity">
    <text evidence="3">Belongs to the FRRS1 family.</text>
</comment>
<dbReference type="PROSITE" id="PS50939">
    <property type="entry name" value="CYTOCHROME_B561"/>
    <property type="match status" value="1"/>
</dbReference>
<feature type="transmembrane region" description="Helical" evidence="11">
    <location>
        <begin position="414"/>
        <end position="433"/>
    </location>
</feature>
<keyword evidence="7 11" id="KW-1133">Transmembrane helix</keyword>
<keyword evidence="12" id="KW-0732">Signal</keyword>
<evidence type="ECO:0000256" key="7">
    <source>
        <dbReference type="ARBA" id="ARBA00022989"/>
    </source>
</evidence>
<dbReference type="Ensembl" id="ENSPKIT00000016906.1">
    <property type="protein sequence ID" value="ENSPKIP00000035966.1"/>
    <property type="gene ID" value="ENSPKIG00000014717.1"/>
</dbReference>
<evidence type="ECO:0000256" key="2">
    <source>
        <dbReference type="ARBA" id="ARBA00004141"/>
    </source>
</evidence>
<comment type="cofactor">
    <cofactor evidence="1">
        <name>heme b</name>
        <dbReference type="ChEBI" id="CHEBI:60344"/>
    </cofactor>
</comment>
<evidence type="ECO:0000259" key="13">
    <source>
        <dbReference type="PROSITE" id="PS50836"/>
    </source>
</evidence>
<feature type="transmembrane region" description="Helical" evidence="11">
    <location>
        <begin position="562"/>
        <end position="582"/>
    </location>
</feature>
<evidence type="ECO:0000256" key="9">
    <source>
        <dbReference type="ARBA" id="ARBA00023136"/>
    </source>
</evidence>
<evidence type="ECO:0000313" key="16">
    <source>
        <dbReference type="Ensembl" id="ENSPKIP00000035966.1"/>
    </source>
</evidence>
<evidence type="ECO:0000256" key="3">
    <source>
        <dbReference type="ARBA" id="ARBA00009195"/>
    </source>
</evidence>
<dbReference type="CDD" id="cd08760">
    <property type="entry name" value="Cyt_b561_FRRS1_like"/>
    <property type="match status" value="1"/>
</dbReference>
<dbReference type="InterPro" id="IPR042307">
    <property type="entry name" value="Reeler_sf"/>
</dbReference>
<dbReference type="PANTHER" id="PTHR45828:SF3">
    <property type="entry name" value="FERRIC-CHELATE REDUCTASE 1"/>
    <property type="match status" value="1"/>
</dbReference>
<feature type="domain" description="Cytochrome b561" evidence="14">
    <location>
        <begin position="333"/>
        <end position="538"/>
    </location>
</feature>
<keyword evidence="10" id="KW-0325">Glycoprotein</keyword>
<evidence type="ECO:0000256" key="4">
    <source>
        <dbReference type="ARBA" id="ARBA00022448"/>
    </source>
</evidence>
<feature type="signal peptide" evidence="12">
    <location>
        <begin position="1"/>
        <end position="22"/>
    </location>
</feature>
<evidence type="ECO:0000313" key="17">
    <source>
        <dbReference type="Proteomes" id="UP000261540"/>
    </source>
</evidence>
<dbReference type="AlphaFoldDB" id="A0A3B3T0U3"/>
<dbReference type="Pfam" id="PF02014">
    <property type="entry name" value="Reeler"/>
    <property type="match status" value="1"/>
</dbReference>
<dbReference type="GeneTree" id="ENSGT00940000157704"/>
<sequence>MSVGLGSVLLLVAAACIVGVECYPNGQVTMACASMMPNHGQTASSNSPSPYAVTVDKTTFSPGDKIKVTLTSSATFMGFLIQARATTQLSGNPVGTFTLLNPSQSQLLNCGSTQGSAVSQTSPAQLRQIQVTWNAPKAAPSAVQFLVTVVQSFYVFWVKVPSQVASLTGASPQTPAPGMTVTPGSMLPAPFSAAGCGSTMSCLRYPVGCDPQSDPQCFYLSFASNGQAVQFQLSGPAPGYVSFALSLDQWMGNDDVYLCVQNGNLVEISAAYAKGRTYPEPASMPVLSNMAWRLSNGVVQCSFLRNISIPADQTRFNLNESYYIFIANGGADFGAISKHDLQPLVSNGLKSITGLPENFSGSRSSLLIKFHGALMLIAWLTMVTTGIIVARFFKAEWPSNTLFGQKVWFQVHRGLMTLTVLLSCIGFILPFIYRKGWSDDAGAHPYLGCIVLALAILQPVGATCRPHPNAPRRYIFNWLHFGGGITAQILAVATIFLGVQQQTLLLPTASSNGVLAGIICWAALTGLVLEVHRRGLIKFGRESPMYEAGSSSESKESLFKKLVLIGFLAGNMAFIITLLYLISCV</sequence>
<dbReference type="InterPro" id="IPR005018">
    <property type="entry name" value="DOMON_domain"/>
</dbReference>
<keyword evidence="4" id="KW-0813">Transport</keyword>
<dbReference type="CDD" id="cd09628">
    <property type="entry name" value="DOMON_SDR_2_like"/>
    <property type="match status" value="1"/>
</dbReference>
<dbReference type="InterPro" id="IPR006593">
    <property type="entry name" value="Cyt_b561/ferric_Rdtase_TM"/>
</dbReference>
<dbReference type="InterPro" id="IPR002861">
    <property type="entry name" value="Reeler_dom"/>
</dbReference>
<evidence type="ECO:0000256" key="8">
    <source>
        <dbReference type="ARBA" id="ARBA00023004"/>
    </source>
</evidence>
<dbReference type="Pfam" id="PF03351">
    <property type="entry name" value="DOMON"/>
    <property type="match status" value="1"/>
</dbReference>
<dbReference type="GO" id="GO:0016020">
    <property type="term" value="C:membrane"/>
    <property type="evidence" value="ECO:0007669"/>
    <property type="project" value="UniProtKB-SubCell"/>
</dbReference>
<feature type="domain" description="DOMON" evidence="13">
    <location>
        <begin position="216"/>
        <end position="330"/>
    </location>
</feature>
<name>A0A3B3T0U3_9TELE</name>
<feature type="transmembrane region" description="Helical" evidence="11">
    <location>
        <begin position="511"/>
        <end position="531"/>
    </location>
</feature>
<comment type="subcellular location">
    <subcellularLocation>
        <location evidence="2">Membrane</location>
        <topology evidence="2">Multi-pass membrane protein</topology>
    </subcellularLocation>
</comment>
<dbReference type="Proteomes" id="UP000261540">
    <property type="component" value="Unplaced"/>
</dbReference>
<reference evidence="16" key="1">
    <citation type="submission" date="2025-08" db="UniProtKB">
        <authorList>
            <consortium name="Ensembl"/>
        </authorList>
    </citation>
    <scope>IDENTIFICATION</scope>
</reference>
<dbReference type="InterPro" id="IPR051237">
    <property type="entry name" value="Ferric-chelate_Red/DefProt"/>
</dbReference>
<dbReference type="Pfam" id="PF03188">
    <property type="entry name" value="Cytochrom_B561"/>
    <property type="match status" value="1"/>
</dbReference>
<dbReference type="Gene3D" id="1.20.120.1770">
    <property type="match status" value="1"/>
</dbReference>
<evidence type="ECO:0000256" key="6">
    <source>
        <dbReference type="ARBA" id="ARBA00022982"/>
    </source>
</evidence>
<keyword evidence="17" id="KW-1185">Reference proteome</keyword>
<evidence type="ECO:0000259" key="14">
    <source>
        <dbReference type="PROSITE" id="PS50939"/>
    </source>
</evidence>
<evidence type="ECO:0000256" key="5">
    <source>
        <dbReference type="ARBA" id="ARBA00022692"/>
    </source>
</evidence>
<dbReference type="CDD" id="cd08544">
    <property type="entry name" value="Reeler"/>
    <property type="match status" value="1"/>
</dbReference>
<feature type="transmembrane region" description="Helical" evidence="11">
    <location>
        <begin position="476"/>
        <end position="499"/>
    </location>
</feature>
<dbReference type="SMART" id="SM00665">
    <property type="entry name" value="B561"/>
    <property type="match status" value="1"/>
</dbReference>
<keyword evidence="5 11" id="KW-0812">Transmembrane</keyword>
<dbReference type="Gene3D" id="2.60.40.4060">
    <property type="entry name" value="Reeler domain"/>
    <property type="match status" value="1"/>
</dbReference>
<keyword evidence="8" id="KW-0408">Iron</keyword>
<evidence type="ECO:0000256" key="10">
    <source>
        <dbReference type="ARBA" id="ARBA00023180"/>
    </source>
</evidence>
<evidence type="ECO:0000256" key="11">
    <source>
        <dbReference type="SAM" id="Phobius"/>
    </source>
</evidence>
<dbReference type="PROSITE" id="PS50836">
    <property type="entry name" value="DOMON"/>
    <property type="match status" value="1"/>
</dbReference>
<feature type="transmembrane region" description="Helical" evidence="11">
    <location>
        <begin position="445"/>
        <end position="464"/>
    </location>
</feature>
<feature type="domain" description="Reelin" evidence="15">
    <location>
        <begin position="13"/>
        <end position="180"/>
    </location>
</feature>
<proteinExistence type="inferred from homology"/>
<dbReference type="SMART" id="SM00664">
    <property type="entry name" value="DoH"/>
    <property type="match status" value="1"/>
</dbReference>
<dbReference type="PROSITE" id="PS51019">
    <property type="entry name" value="REELIN"/>
    <property type="match status" value="1"/>
</dbReference>
<reference evidence="16" key="2">
    <citation type="submission" date="2025-09" db="UniProtKB">
        <authorList>
            <consortium name="Ensembl"/>
        </authorList>
    </citation>
    <scope>IDENTIFICATION</scope>
</reference>